<evidence type="ECO:0000313" key="2">
    <source>
        <dbReference type="Proteomes" id="UP001055879"/>
    </source>
</evidence>
<reference evidence="2" key="1">
    <citation type="journal article" date="2022" name="Mol. Ecol. Resour.">
        <title>The genomes of chicory, endive, great burdock and yacon provide insights into Asteraceae palaeo-polyploidization history and plant inulin production.</title>
        <authorList>
            <person name="Fan W."/>
            <person name="Wang S."/>
            <person name="Wang H."/>
            <person name="Wang A."/>
            <person name="Jiang F."/>
            <person name="Liu H."/>
            <person name="Zhao H."/>
            <person name="Xu D."/>
            <person name="Zhang Y."/>
        </authorList>
    </citation>
    <scope>NUCLEOTIDE SEQUENCE [LARGE SCALE GENOMIC DNA]</scope>
    <source>
        <strain evidence="2">cv. Niubang</strain>
    </source>
</reference>
<organism evidence="1 2">
    <name type="scientific">Arctium lappa</name>
    <name type="common">Greater burdock</name>
    <name type="synonym">Lappa major</name>
    <dbReference type="NCBI Taxonomy" id="4217"/>
    <lineage>
        <taxon>Eukaryota</taxon>
        <taxon>Viridiplantae</taxon>
        <taxon>Streptophyta</taxon>
        <taxon>Embryophyta</taxon>
        <taxon>Tracheophyta</taxon>
        <taxon>Spermatophyta</taxon>
        <taxon>Magnoliopsida</taxon>
        <taxon>eudicotyledons</taxon>
        <taxon>Gunneridae</taxon>
        <taxon>Pentapetalae</taxon>
        <taxon>asterids</taxon>
        <taxon>campanulids</taxon>
        <taxon>Asterales</taxon>
        <taxon>Asteraceae</taxon>
        <taxon>Carduoideae</taxon>
        <taxon>Cardueae</taxon>
        <taxon>Arctiinae</taxon>
        <taxon>Arctium</taxon>
    </lineage>
</organism>
<sequence>MHSATNQNNQENDDDPVPPQSVSPNTNPQISTSPPANPNNNNTTGLDSSSACRQQPMADHNTNFDLTFDRVYPIGYRFAPTSQEVITHFLLKKMNNQHLSKNKIGHVDIYQDHPEKIVENYPQSTERQWYFFTPRNRNYVNRADRKAGDGYWKATKADKEITDKDGTKIGVKKQFVYYQANDKIKSGWMMQEFLVADDHQRLPLDKSDNKLNDYVLCKIYKRKNMGGCQRAKTNQVVTDQVRHADPTIARAPIPNQEPRPEQRVIQYRTSMISNPWYYCHPSMGGLPRNIVNHDMRYGQPFGPRVPPPQQPYRPPPRPHVGLFDDEQPNYIVRSSADFNRSAGPSYINQQPLQAPPYRPPPQPHGGLLPDEPNDIAVPPSAGFNRSAGPSSSTNPQPLPAPSDDYSWDLTELEQQMNSQKPKSPR</sequence>
<comment type="caution">
    <text evidence="1">The sequence shown here is derived from an EMBL/GenBank/DDBJ whole genome shotgun (WGS) entry which is preliminary data.</text>
</comment>
<reference evidence="1 2" key="2">
    <citation type="journal article" date="2022" name="Mol. Ecol. Resour.">
        <title>The genomes of chicory, endive, great burdock and yacon provide insights into Asteraceae paleo-polyploidization history and plant inulin production.</title>
        <authorList>
            <person name="Fan W."/>
            <person name="Wang S."/>
            <person name="Wang H."/>
            <person name="Wang A."/>
            <person name="Jiang F."/>
            <person name="Liu H."/>
            <person name="Zhao H."/>
            <person name="Xu D."/>
            <person name="Zhang Y."/>
        </authorList>
    </citation>
    <scope>NUCLEOTIDE SEQUENCE [LARGE SCALE GENOMIC DNA]</scope>
    <source>
        <strain evidence="2">cv. Niubang</strain>
    </source>
</reference>
<gene>
    <name evidence="1" type="ORF">L6452_24669</name>
</gene>
<keyword evidence="2" id="KW-1185">Reference proteome</keyword>
<name>A0ACB9AB21_ARCLA</name>
<proteinExistence type="predicted"/>
<evidence type="ECO:0000313" key="1">
    <source>
        <dbReference type="EMBL" id="KAI3706736.1"/>
    </source>
</evidence>
<protein>
    <submittedName>
        <fullName evidence="1">Uncharacterized protein</fullName>
    </submittedName>
</protein>
<dbReference type="EMBL" id="CM042054">
    <property type="protein sequence ID" value="KAI3706736.1"/>
    <property type="molecule type" value="Genomic_DNA"/>
</dbReference>
<accession>A0ACB9AB21</accession>
<dbReference type="Proteomes" id="UP001055879">
    <property type="component" value="Linkage Group LG08"/>
</dbReference>